<keyword evidence="2" id="KW-0677">Repeat</keyword>
<evidence type="ECO:0000259" key="4">
    <source>
        <dbReference type="Pfam" id="PF04003"/>
    </source>
</evidence>
<dbReference type="GeneTree" id="ENSGT00940000153859"/>
<feature type="region of interest" description="Disordered" evidence="3">
    <location>
        <begin position="1"/>
        <end position="30"/>
    </location>
</feature>
<evidence type="ECO:0000313" key="5">
    <source>
        <dbReference type="Ensembl" id="ENSORLP00000010395.2"/>
    </source>
</evidence>
<accession>H2LWA8</accession>
<dbReference type="eggNOG" id="KOG0306">
    <property type="taxonomic scope" value="Eukaryota"/>
</dbReference>
<proteinExistence type="predicted"/>
<dbReference type="InterPro" id="IPR007148">
    <property type="entry name" value="SSU_processome_Utp12"/>
</dbReference>
<reference evidence="5" key="3">
    <citation type="submission" date="2025-09" db="UniProtKB">
        <authorList>
            <consortium name="Ensembl"/>
        </authorList>
    </citation>
    <scope>IDENTIFICATION</scope>
    <source>
        <strain evidence="5">Hd-rR</strain>
    </source>
</reference>
<dbReference type="InParanoid" id="H2LWA8"/>
<dbReference type="STRING" id="8090.ENSORLP00000010395"/>
<dbReference type="AlphaFoldDB" id="H2LWA8"/>
<reference evidence="5" key="2">
    <citation type="submission" date="2025-08" db="UniProtKB">
        <authorList>
            <consortium name="Ensembl"/>
        </authorList>
    </citation>
    <scope>IDENTIFICATION</scope>
    <source>
        <strain evidence="5">Hd-rR</strain>
    </source>
</reference>
<evidence type="ECO:0000256" key="1">
    <source>
        <dbReference type="ARBA" id="ARBA00022574"/>
    </source>
</evidence>
<dbReference type="PANTHER" id="PTHR19853">
    <property type="entry name" value="WD REPEAT CONTAINING PROTEIN 3 WDR3"/>
    <property type="match status" value="1"/>
</dbReference>
<evidence type="ECO:0000256" key="2">
    <source>
        <dbReference type="ARBA" id="ARBA00022737"/>
    </source>
</evidence>
<evidence type="ECO:0000256" key="3">
    <source>
        <dbReference type="SAM" id="MobiDB-lite"/>
    </source>
</evidence>
<reference evidence="5 6" key="1">
    <citation type="journal article" date="2007" name="Nature">
        <title>The medaka draft genome and insights into vertebrate genome evolution.</title>
        <authorList>
            <person name="Kasahara M."/>
            <person name="Naruse K."/>
            <person name="Sasaki S."/>
            <person name="Nakatani Y."/>
            <person name="Qu W."/>
            <person name="Ahsan B."/>
            <person name="Yamada T."/>
            <person name="Nagayasu Y."/>
            <person name="Doi K."/>
            <person name="Kasai Y."/>
            <person name="Jindo T."/>
            <person name="Kobayashi D."/>
            <person name="Shimada A."/>
            <person name="Toyoda A."/>
            <person name="Kuroki Y."/>
            <person name="Fujiyama A."/>
            <person name="Sasaki T."/>
            <person name="Shimizu A."/>
            <person name="Asakawa S."/>
            <person name="Shimizu N."/>
            <person name="Hashimoto S."/>
            <person name="Yang J."/>
            <person name="Lee Y."/>
            <person name="Matsushima K."/>
            <person name="Sugano S."/>
            <person name="Sakaizumi M."/>
            <person name="Narita T."/>
            <person name="Ohishi K."/>
            <person name="Haga S."/>
            <person name="Ohta F."/>
            <person name="Nomoto H."/>
            <person name="Nogata K."/>
            <person name="Morishita T."/>
            <person name="Endo T."/>
            <person name="Shin-I T."/>
            <person name="Takeda H."/>
            <person name="Morishita S."/>
            <person name="Kohara Y."/>
        </authorList>
    </citation>
    <scope>NUCLEOTIDE SEQUENCE [LARGE SCALE GENOMIC DNA]</scope>
    <source>
        <strain evidence="5 6">Hd-rR</strain>
    </source>
</reference>
<name>H2LWA8_ORYLA</name>
<feature type="domain" description="Small-subunit processome Utp12" evidence="4">
    <location>
        <begin position="73"/>
        <end position="175"/>
    </location>
</feature>
<keyword evidence="6" id="KW-1185">Reference proteome</keyword>
<dbReference type="Ensembl" id="ENSORLT00000010396.2">
    <property type="protein sequence ID" value="ENSORLP00000010395.2"/>
    <property type="gene ID" value="ENSORLG00000008284.2"/>
</dbReference>
<sequence>QEREAEFEESVAKGDAPVVPGEVEGEAAPAAKKTVETVKAAERIMEALELHREELRKMEEHKYACEGAGKQPARYVLDVIKAVRSSELEVSLLVLPFPYVPELLQLFSSYIHQGLEVELVCRCLFFLLKIHFGQITSNQMLLSVIDDLHSVTVSKVCEIRDVMGFNSAALQFLQRQIESQENVTFFAEATGRLEEKKKRRRKRERAVLTIA</sequence>
<dbReference type="PANTHER" id="PTHR19853:SF0">
    <property type="entry name" value="WD REPEAT-CONTAINING PROTEIN 3"/>
    <property type="match status" value="1"/>
</dbReference>
<dbReference type="Bgee" id="ENSORLG00000008284">
    <property type="expression patterns" value="Expressed in mesonephros and 14 other cell types or tissues"/>
</dbReference>
<evidence type="ECO:0000313" key="6">
    <source>
        <dbReference type="Proteomes" id="UP000001038"/>
    </source>
</evidence>
<protein>
    <recommendedName>
        <fullName evidence="4">Small-subunit processome Utp12 domain-containing protein</fullName>
    </recommendedName>
</protein>
<dbReference type="Proteomes" id="UP000001038">
    <property type="component" value="Chromosome 21"/>
</dbReference>
<dbReference type="HOGENOM" id="CLU_005318_0_1_1"/>
<dbReference type="Pfam" id="PF04003">
    <property type="entry name" value="Utp12"/>
    <property type="match status" value="1"/>
</dbReference>
<keyword evidence="1" id="KW-0853">WD repeat</keyword>
<organism evidence="5 6">
    <name type="scientific">Oryzias latipes</name>
    <name type="common">Japanese rice fish</name>
    <name type="synonym">Japanese killifish</name>
    <dbReference type="NCBI Taxonomy" id="8090"/>
    <lineage>
        <taxon>Eukaryota</taxon>
        <taxon>Metazoa</taxon>
        <taxon>Chordata</taxon>
        <taxon>Craniata</taxon>
        <taxon>Vertebrata</taxon>
        <taxon>Euteleostomi</taxon>
        <taxon>Actinopterygii</taxon>
        <taxon>Neopterygii</taxon>
        <taxon>Teleostei</taxon>
        <taxon>Neoteleostei</taxon>
        <taxon>Acanthomorphata</taxon>
        <taxon>Ovalentaria</taxon>
        <taxon>Atherinomorphae</taxon>
        <taxon>Beloniformes</taxon>
        <taxon>Adrianichthyidae</taxon>
        <taxon>Oryziinae</taxon>
        <taxon>Oryzias</taxon>
    </lineage>
</organism>
<feature type="compositionally biased region" description="Low complexity" evidence="3">
    <location>
        <begin position="14"/>
        <end position="30"/>
    </location>
</feature>
<dbReference type="InterPro" id="IPR051570">
    <property type="entry name" value="TBC1_cilium_biogenesis"/>
</dbReference>